<gene>
    <name evidence="2" type="ORF">G6N74_27205</name>
</gene>
<evidence type="ECO:0000313" key="2">
    <source>
        <dbReference type="EMBL" id="NGN44749.1"/>
    </source>
</evidence>
<dbReference type="RefSeq" id="WP_165121130.1">
    <property type="nucleotide sequence ID" value="NZ_JAAKZG010000019.1"/>
</dbReference>
<keyword evidence="3" id="KW-1185">Reference proteome</keyword>
<dbReference type="EMBL" id="JAAKZG010000019">
    <property type="protein sequence ID" value="NGN44749.1"/>
    <property type="molecule type" value="Genomic_DNA"/>
</dbReference>
<feature type="chain" id="PRO_5028835222" evidence="1">
    <location>
        <begin position="24"/>
        <end position="60"/>
    </location>
</feature>
<comment type="caution">
    <text evidence="2">The sequence shown here is derived from an EMBL/GenBank/DDBJ whole genome shotgun (WGS) entry which is preliminary data.</text>
</comment>
<organism evidence="2 3">
    <name type="scientific">Mesorhizobium zhangyense</name>
    <dbReference type="NCBI Taxonomy" id="1776730"/>
    <lineage>
        <taxon>Bacteria</taxon>
        <taxon>Pseudomonadati</taxon>
        <taxon>Pseudomonadota</taxon>
        <taxon>Alphaproteobacteria</taxon>
        <taxon>Hyphomicrobiales</taxon>
        <taxon>Phyllobacteriaceae</taxon>
        <taxon>Mesorhizobium</taxon>
    </lineage>
</organism>
<feature type="signal peptide" evidence="1">
    <location>
        <begin position="1"/>
        <end position="23"/>
    </location>
</feature>
<keyword evidence="1" id="KW-0732">Signal</keyword>
<name>A0A7C9VGB3_9HYPH</name>
<dbReference type="AlphaFoldDB" id="A0A7C9VGB3"/>
<proteinExistence type="predicted"/>
<accession>A0A7C9VGB3</accession>
<protein>
    <submittedName>
        <fullName evidence="2">Uncharacterized protein</fullName>
    </submittedName>
</protein>
<sequence length="60" mass="6477">MTFKIALATTTTAVGLMMGAAFAGSENEAYLEQKGARNPPPSRKRLQQTPSWCFARCGGR</sequence>
<evidence type="ECO:0000313" key="3">
    <source>
        <dbReference type="Proteomes" id="UP000481252"/>
    </source>
</evidence>
<evidence type="ECO:0000256" key="1">
    <source>
        <dbReference type="SAM" id="SignalP"/>
    </source>
</evidence>
<dbReference type="Proteomes" id="UP000481252">
    <property type="component" value="Unassembled WGS sequence"/>
</dbReference>
<reference evidence="2 3" key="1">
    <citation type="submission" date="2020-02" db="EMBL/GenBank/DDBJ databases">
        <title>Genome sequence of the type strain CGMCC 1.15528 of Mesorhizobium zhangyense.</title>
        <authorList>
            <person name="Gao J."/>
            <person name="Sun J."/>
        </authorList>
    </citation>
    <scope>NUCLEOTIDE SEQUENCE [LARGE SCALE GENOMIC DNA]</scope>
    <source>
        <strain evidence="2 3">CGMCC 1.15528</strain>
    </source>
</reference>